<accession>A0A7K1XUZ0</accession>
<feature type="modified residue" description="4-aspartylphosphate" evidence="1">
    <location>
        <position position="60"/>
    </location>
</feature>
<evidence type="ECO:0000256" key="1">
    <source>
        <dbReference type="PROSITE-ProRule" id="PRU00169"/>
    </source>
</evidence>
<reference evidence="3 4" key="1">
    <citation type="submission" date="2019-11" db="EMBL/GenBank/DDBJ databases">
        <title>Pedobacter sp. HMF7056 Genome sequencing and assembly.</title>
        <authorList>
            <person name="Kang H."/>
            <person name="Kim H."/>
            <person name="Joh K."/>
        </authorList>
    </citation>
    <scope>NUCLEOTIDE SEQUENCE [LARGE SCALE GENOMIC DNA]</scope>
    <source>
        <strain evidence="3 4">HMF7056</strain>
    </source>
</reference>
<dbReference type="InterPro" id="IPR011006">
    <property type="entry name" value="CheY-like_superfamily"/>
</dbReference>
<dbReference type="Gene3D" id="3.40.50.2300">
    <property type="match status" value="1"/>
</dbReference>
<dbReference type="RefSeq" id="WP_160905577.1">
    <property type="nucleotide sequence ID" value="NZ_WVHS01000001.1"/>
</dbReference>
<dbReference type="PROSITE" id="PS50110">
    <property type="entry name" value="RESPONSE_REGULATORY"/>
    <property type="match status" value="1"/>
</dbReference>
<keyword evidence="1" id="KW-0597">Phosphoprotein</keyword>
<evidence type="ECO:0000313" key="4">
    <source>
        <dbReference type="Proteomes" id="UP000451233"/>
    </source>
</evidence>
<dbReference type="PANTHER" id="PTHR44520:SF2">
    <property type="entry name" value="RESPONSE REGULATOR RCP1"/>
    <property type="match status" value="1"/>
</dbReference>
<protein>
    <submittedName>
        <fullName evidence="3">Response regulator</fullName>
    </submittedName>
</protein>
<gene>
    <name evidence="3" type="ORF">GS398_04855</name>
</gene>
<dbReference type="SMART" id="SM00448">
    <property type="entry name" value="REC"/>
    <property type="match status" value="1"/>
</dbReference>
<name>A0A7K1XUZ0_9SPHI</name>
<evidence type="ECO:0000313" key="3">
    <source>
        <dbReference type="EMBL" id="MXV14617.1"/>
    </source>
</evidence>
<dbReference type="Proteomes" id="UP000451233">
    <property type="component" value="Unassembled WGS sequence"/>
</dbReference>
<dbReference type="Pfam" id="PF00072">
    <property type="entry name" value="Response_reg"/>
    <property type="match status" value="1"/>
</dbReference>
<dbReference type="AlphaFoldDB" id="A0A7K1XUZ0"/>
<sequence length="131" mass="15198">MSRVFIIDDDQIHQRIAQIMIEKHLIFDQYTSFTEADKALEFLKLNAEDDSAMPDVILLDLNMPVFDGWDFLDNFGIVAPCLHKPLRIYIVTSSVDEKDRIRSQTYPYVNGFISKPLSPDIIRSTRNEFIS</sequence>
<dbReference type="PANTHER" id="PTHR44520">
    <property type="entry name" value="RESPONSE REGULATOR RCP1-RELATED"/>
    <property type="match status" value="1"/>
</dbReference>
<dbReference type="InterPro" id="IPR052893">
    <property type="entry name" value="TCS_response_regulator"/>
</dbReference>
<organism evidence="3 4">
    <name type="scientific">Hufsiella ginkgonis</name>
    <dbReference type="NCBI Taxonomy" id="2695274"/>
    <lineage>
        <taxon>Bacteria</taxon>
        <taxon>Pseudomonadati</taxon>
        <taxon>Bacteroidota</taxon>
        <taxon>Sphingobacteriia</taxon>
        <taxon>Sphingobacteriales</taxon>
        <taxon>Sphingobacteriaceae</taxon>
        <taxon>Hufsiella</taxon>
    </lineage>
</organism>
<evidence type="ECO:0000259" key="2">
    <source>
        <dbReference type="PROSITE" id="PS50110"/>
    </source>
</evidence>
<comment type="caution">
    <text evidence="3">The sequence shown here is derived from an EMBL/GenBank/DDBJ whole genome shotgun (WGS) entry which is preliminary data.</text>
</comment>
<keyword evidence="4" id="KW-1185">Reference proteome</keyword>
<dbReference type="GO" id="GO:0000160">
    <property type="term" value="P:phosphorelay signal transduction system"/>
    <property type="evidence" value="ECO:0007669"/>
    <property type="project" value="InterPro"/>
</dbReference>
<feature type="domain" description="Response regulatory" evidence="2">
    <location>
        <begin position="3"/>
        <end position="130"/>
    </location>
</feature>
<proteinExistence type="predicted"/>
<dbReference type="SUPFAM" id="SSF52172">
    <property type="entry name" value="CheY-like"/>
    <property type="match status" value="1"/>
</dbReference>
<dbReference type="EMBL" id="WVHS01000001">
    <property type="protein sequence ID" value="MXV14617.1"/>
    <property type="molecule type" value="Genomic_DNA"/>
</dbReference>
<dbReference type="InterPro" id="IPR001789">
    <property type="entry name" value="Sig_transdc_resp-reg_receiver"/>
</dbReference>